<keyword evidence="16" id="KW-1185">Reference proteome</keyword>
<name>A0A7X1FAL1_9SPHN</name>
<proteinExistence type="inferred from homology"/>
<evidence type="ECO:0000256" key="2">
    <source>
        <dbReference type="ARBA" id="ARBA00022448"/>
    </source>
</evidence>
<keyword evidence="2 11" id="KW-0813">Transport</keyword>
<evidence type="ECO:0000256" key="1">
    <source>
        <dbReference type="ARBA" id="ARBA00004571"/>
    </source>
</evidence>
<evidence type="ECO:0000256" key="9">
    <source>
        <dbReference type="ARBA" id="ARBA00023136"/>
    </source>
</evidence>
<evidence type="ECO:0000256" key="7">
    <source>
        <dbReference type="ARBA" id="ARBA00023065"/>
    </source>
</evidence>
<dbReference type="Proteomes" id="UP000520156">
    <property type="component" value="Unassembled WGS sequence"/>
</dbReference>
<dbReference type="PANTHER" id="PTHR32552">
    <property type="entry name" value="FERRICHROME IRON RECEPTOR-RELATED"/>
    <property type="match status" value="1"/>
</dbReference>
<organism evidence="15 16">
    <name type="scientific">Novosphingobium aerophilum</name>
    <dbReference type="NCBI Taxonomy" id="2839843"/>
    <lineage>
        <taxon>Bacteria</taxon>
        <taxon>Pseudomonadati</taxon>
        <taxon>Pseudomonadota</taxon>
        <taxon>Alphaproteobacteria</taxon>
        <taxon>Sphingomonadales</taxon>
        <taxon>Sphingomonadaceae</taxon>
        <taxon>Novosphingobium</taxon>
    </lineage>
</organism>
<evidence type="ECO:0000256" key="3">
    <source>
        <dbReference type="ARBA" id="ARBA00022452"/>
    </source>
</evidence>
<evidence type="ECO:0000313" key="16">
    <source>
        <dbReference type="Proteomes" id="UP000520156"/>
    </source>
</evidence>
<dbReference type="InterPro" id="IPR039426">
    <property type="entry name" value="TonB-dep_rcpt-like"/>
</dbReference>
<sequence length="802" mass="85848">MAGIGQVFASREGRAWGGSIRRSRTILFLGVALAGISGEARAQANDPQKDEAQVGEIVVSATRRGDQTAQNIPLAIDAYSAETLSRYNVSSVQDLTKLNPSLNVVAQGATQQRIIIRGISSAVGSTTGVYFDEAPLIGPFNADVGGDGTPGLRMIDIDHVEVLKGPQGTLFGAGSMSGTLRTVVRKPSLTDAEGAVDGSWGFIDGGNARFNGSAAVSVPLVNDRLGIRLVGWTDQGGGYIDKRFGNGGVKENANDVDLFGGRAMLRWRPVDRLTIDLAANFQNTTVNGPQYVTPSVGFQPTPTGLGAYANFDPTAESYREKYQLYSASADLDVGIGNIVASGSYGHKKLLDIIDTSGQICTASGGFLCVGSSFGYPGLYSNDIKFEDYTAELRFASKFSGPLQLVAGVYYQHDKRDTRGAAIATNAGTGTAICNTWQICHDEGLIQPGFGNNPVLFAQGDVFKTDQYAAYAQIDYKILPTVTATAGIRYFRAKLDDQQTSYQIVFPDFFFGNVTTPSTSAPLKDTQSATTYNFALLWKPVPTVSIYARAASGFRIGGINTAAAQANQGGTTVVPVSYRPDSLWNYEVGAKVALFDRRVLLDVSGYRIDWKNQQLNALALGAYNYQINAGLTRTYGAEGSITLLPTSGLSLGASITYVDSKLKSNLPADVVNGGTPGQSGDRVPYVPHWSFSARGEYEMPVSDTVKAYVQSDVSYKGSSYTQFRPVSAAQLSAGVPENYYTLVPSYWLWNARVGARVGDVDLSLFVENITNKFAVVGAKQDVNSLRYFTARPRTIGLSGSLKF</sequence>
<dbReference type="AlphaFoldDB" id="A0A7X1FAL1"/>
<keyword evidence="7" id="KW-0406">Ion transport</keyword>
<dbReference type="PANTHER" id="PTHR32552:SF81">
    <property type="entry name" value="TONB-DEPENDENT OUTER MEMBRANE RECEPTOR"/>
    <property type="match status" value="1"/>
</dbReference>
<dbReference type="InterPro" id="IPR036942">
    <property type="entry name" value="Beta-barrel_TonB_sf"/>
</dbReference>
<dbReference type="Gene3D" id="2.40.170.20">
    <property type="entry name" value="TonB-dependent receptor, beta-barrel domain"/>
    <property type="match status" value="1"/>
</dbReference>
<keyword evidence="8 12" id="KW-0798">TonB box</keyword>
<evidence type="ECO:0000256" key="5">
    <source>
        <dbReference type="ARBA" id="ARBA00022692"/>
    </source>
</evidence>
<keyword evidence="3 11" id="KW-1134">Transmembrane beta strand</keyword>
<evidence type="ECO:0000259" key="13">
    <source>
        <dbReference type="Pfam" id="PF00593"/>
    </source>
</evidence>
<dbReference type="Gene3D" id="2.170.130.10">
    <property type="entry name" value="TonB-dependent receptor, plug domain"/>
    <property type="match status" value="1"/>
</dbReference>
<evidence type="ECO:0000256" key="10">
    <source>
        <dbReference type="ARBA" id="ARBA00023237"/>
    </source>
</evidence>
<keyword evidence="9 11" id="KW-0472">Membrane</keyword>
<dbReference type="GO" id="GO:0009279">
    <property type="term" value="C:cell outer membrane"/>
    <property type="evidence" value="ECO:0007669"/>
    <property type="project" value="UniProtKB-SubCell"/>
</dbReference>
<evidence type="ECO:0000256" key="6">
    <source>
        <dbReference type="ARBA" id="ARBA00023004"/>
    </source>
</evidence>
<feature type="domain" description="TonB-dependent receptor plug" evidence="14">
    <location>
        <begin position="69"/>
        <end position="179"/>
    </location>
</feature>
<keyword evidence="5 11" id="KW-0812">Transmembrane</keyword>
<protein>
    <submittedName>
        <fullName evidence="15">TonB-dependent receptor</fullName>
    </submittedName>
</protein>
<evidence type="ECO:0000256" key="8">
    <source>
        <dbReference type="ARBA" id="ARBA00023077"/>
    </source>
</evidence>
<keyword evidence="15" id="KW-0675">Receptor</keyword>
<evidence type="ECO:0000259" key="14">
    <source>
        <dbReference type="Pfam" id="PF07715"/>
    </source>
</evidence>
<evidence type="ECO:0000256" key="12">
    <source>
        <dbReference type="RuleBase" id="RU003357"/>
    </source>
</evidence>
<dbReference type="InterPro" id="IPR012910">
    <property type="entry name" value="Plug_dom"/>
</dbReference>
<evidence type="ECO:0000256" key="4">
    <source>
        <dbReference type="ARBA" id="ARBA00022496"/>
    </source>
</evidence>
<reference evidence="15 16" key="1">
    <citation type="submission" date="2020-08" db="EMBL/GenBank/DDBJ databases">
        <title>The genome sequence of Novosphingobium flavum 4Y4.</title>
        <authorList>
            <person name="Liu Y."/>
        </authorList>
    </citation>
    <scope>NUCLEOTIDE SEQUENCE [LARGE SCALE GENOMIC DNA]</scope>
    <source>
        <strain evidence="15 16">4Y4</strain>
    </source>
</reference>
<comment type="caution">
    <text evidence="15">The sequence shown here is derived from an EMBL/GenBank/DDBJ whole genome shotgun (WGS) entry which is preliminary data.</text>
</comment>
<dbReference type="EMBL" id="JACLAU010000049">
    <property type="protein sequence ID" value="MBC2653460.1"/>
    <property type="molecule type" value="Genomic_DNA"/>
</dbReference>
<dbReference type="InterPro" id="IPR000531">
    <property type="entry name" value="Beta-barrel_TonB"/>
</dbReference>
<comment type="similarity">
    <text evidence="11 12">Belongs to the TonB-dependent receptor family.</text>
</comment>
<gene>
    <name evidence="15" type="ORF">H7F49_17380</name>
</gene>
<dbReference type="Pfam" id="PF00593">
    <property type="entry name" value="TonB_dep_Rec_b-barrel"/>
    <property type="match status" value="1"/>
</dbReference>
<dbReference type="Pfam" id="PF07715">
    <property type="entry name" value="Plug"/>
    <property type="match status" value="1"/>
</dbReference>
<keyword evidence="4" id="KW-0410">Iron transport</keyword>
<comment type="subcellular location">
    <subcellularLocation>
        <location evidence="1 11">Cell outer membrane</location>
        <topology evidence="1 11">Multi-pass membrane protein</topology>
    </subcellularLocation>
</comment>
<evidence type="ECO:0000313" key="15">
    <source>
        <dbReference type="EMBL" id="MBC2653460.1"/>
    </source>
</evidence>
<dbReference type="SUPFAM" id="SSF56935">
    <property type="entry name" value="Porins"/>
    <property type="match status" value="1"/>
</dbReference>
<dbReference type="GO" id="GO:0006826">
    <property type="term" value="P:iron ion transport"/>
    <property type="evidence" value="ECO:0007669"/>
    <property type="project" value="UniProtKB-KW"/>
</dbReference>
<keyword evidence="6" id="KW-0408">Iron</keyword>
<dbReference type="PROSITE" id="PS52016">
    <property type="entry name" value="TONB_DEPENDENT_REC_3"/>
    <property type="match status" value="1"/>
</dbReference>
<accession>A0A7X1FAL1</accession>
<dbReference type="CDD" id="cd01347">
    <property type="entry name" value="ligand_gated_channel"/>
    <property type="match status" value="1"/>
</dbReference>
<feature type="domain" description="TonB-dependent receptor-like beta-barrel" evidence="13">
    <location>
        <begin position="397"/>
        <end position="768"/>
    </location>
</feature>
<dbReference type="InterPro" id="IPR037066">
    <property type="entry name" value="Plug_dom_sf"/>
</dbReference>
<keyword evidence="10 11" id="KW-0998">Cell outer membrane</keyword>
<evidence type="ECO:0000256" key="11">
    <source>
        <dbReference type="PROSITE-ProRule" id="PRU01360"/>
    </source>
</evidence>
<dbReference type="RefSeq" id="WP_185684837.1">
    <property type="nucleotide sequence ID" value="NZ_JACLAU010000049.1"/>
</dbReference>